<proteinExistence type="predicted"/>
<evidence type="ECO:0000256" key="5">
    <source>
        <dbReference type="ARBA" id="ARBA00022573"/>
    </source>
</evidence>
<comment type="cofactor">
    <cofactor evidence="1">
        <name>pyridoxal 5'-phosphate</name>
        <dbReference type="ChEBI" id="CHEBI:597326"/>
    </cofactor>
</comment>
<dbReference type="Pfam" id="PF00155">
    <property type="entry name" value="Aminotran_1_2"/>
    <property type="match status" value="1"/>
</dbReference>
<evidence type="ECO:0000256" key="2">
    <source>
        <dbReference type="ARBA" id="ARBA00003444"/>
    </source>
</evidence>
<comment type="caution">
    <text evidence="11">The sequence shown here is derived from an EMBL/GenBank/DDBJ whole genome shotgun (WGS) entry which is preliminary data.</text>
</comment>
<dbReference type="InterPro" id="IPR004838">
    <property type="entry name" value="NHTrfase_class1_PyrdxlP-BS"/>
</dbReference>
<dbReference type="CDD" id="cd00609">
    <property type="entry name" value="AAT_like"/>
    <property type="match status" value="1"/>
</dbReference>
<dbReference type="PROSITE" id="PS00105">
    <property type="entry name" value="AA_TRANSFER_CLASS_1"/>
    <property type="match status" value="1"/>
</dbReference>
<keyword evidence="6" id="KW-0663">Pyridoxal phosphate</keyword>
<dbReference type="Proteomes" id="UP001589670">
    <property type="component" value="Unassembled WGS sequence"/>
</dbReference>
<reference evidence="11 12" key="1">
    <citation type="submission" date="2024-09" db="EMBL/GenBank/DDBJ databases">
        <authorList>
            <person name="Sun Q."/>
            <person name="Mori K."/>
        </authorList>
    </citation>
    <scope>NUCLEOTIDE SEQUENCE [LARGE SCALE GENOMIC DNA]</scope>
    <source>
        <strain evidence="11 12">CECT 9424</strain>
    </source>
</reference>
<dbReference type="Gene3D" id="3.90.1150.10">
    <property type="entry name" value="Aspartate Aminotransferase, domain 1"/>
    <property type="match status" value="1"/>
</dbReference>
<dbReference type="SUPFAM" id="SSF53383">
    <property type="entry name" value="PLP-dependent transferases"/>
    <property type="match status" value="1"/>
</dbReference>
<dbReference type="PANTHER" id="PTHR42885">
    <property type="entry name" value="HISTIDINOL-PHOSPHATE AMINOTRANSFERASE-RELATED"/>
    <property type="match status" value="1"/>
</dbReference>
<protein>
    <recommendedName>
        <fullName evidence="4">threonine-phosphate decarboxylase</fullName>
        <ecNumber evidence="4">4.1.1.81</ecNumber>
    </recommendedName>
    <alternativeName>
        <fullName evidence="8">L-threonine-O-3-phosphate decarboxylase</fullName>
    </alternativeName>
</protein>
<keyword evidence="7 11" id="KW-0456">Lyase</keyword>
<comment type="catalytic activity">
    <reaction evidence="9">
        <text>O-phospho-L-threonine + H(+) = (R)-1-aminopropan-2-yl phosphate + CO2</text>
        <dbReference type="Rhea" id="RHEA:11492"/>
        <dbReference type="ChEBI" id="CHEBI:15378"/>
        <dbReference type="ChEBI" id="CHEBI:16526"/>
        <dbReference type="ChEBI" id="CHEBI:58563"/>
        <dbReference type="ChEBI" id="CHEBI:58675"/>
        <dbReference type="EC" id="4.1.1.81"/>
    </reaction>
</comment>
<evidence type="ECO:0000256" key="8">
    <source>
        <dbReference type="ARBA" id="ARBA00029996"/>
    </source>
</evidence>
<accession>A0ABV5HWY6</accession>
<dbReference type="InterPro" id="IPR004839">
    <property type="entry name" value="Aminotransferase_I/II_large"/>
</dbReference>
<name>A0ABV5HWY6_9RHOB</name>
<dbReference type="NCBIfam" id="TIGR01140">
    <property type="entry name" value="L_thr_O3P_dcar"/>
    <property type="match status" value="1"/>
</dbReference>
<dbReference type="GO" id="GO:0048472">
    <property type="term" value="F:threonine-phosphate decarboxylase activity"/>
    <property type="evidence" value="ECO:0007669"/>
    <property type="project" value="UniProtKB-EC"/>
</dbReference>
<dbReference type="InterPro" id="IPR015422">
    <property type="entry name" value="PyrdxlP-dep_Trfase_small"/>
</dbReference>
<dbReference type="InterPro" id="IPR005860">
    <property type="entry name" value="CobD"/>
</dbReference>
<evidence type="ECO:0000259" key="10">
    <source>
        <dbReference type="Pfam" id="PF00155"/>
    </source>
</evidence>
<dbReference type="RefSeq" id="WP_377066737.1">
    <property type="nucleotide sequence ID" value="NZ_JBHMEC010000003.1"/>
</dbReference>
<gene>
    <name evidence="11" type="primary">cobD</name>
    <name evidence="11" type="ORF">ACFFU4_02555</name>
</gene>
<organism evidence="11 12">
    <name type="scientific">Roseovarius ramblicola</name>
    <dbReference type="NCBI Taxonomy" id="2022336"/>
    <lineage>
        <taxon>Bacteria</taxon>
        <taxon>Pseudomonadati</taxon>
        <taxon>Pseudomonadota</taxon>
        <taxon>Alphaproteobacteria</taxon>
        <taxon>Rhodobacterales</taxon>
        <taxon>Roseobacteraceae</taxon>
        <taxon>Roseovarius</taxon>
    </lineage>
</organism>
<evidence type="ECO:0000256" key="3">
    <source>
        <dbReference type="ARBA" id="ARBA00004953"/>
    </source>
</evidence>
<evidence type="ECO:0000256" key="9">
    <source>
        <dbReference type="ARBA" id="ARBA00048531"/>
    </source>
</evidence>
<dbReference type="PANTHER" id="PTHR42885:SF1">
    <property type="entry name" value="THREONINE-PHOSPHATE DECARBOXYLASE"/>
    <property type="match status" value="1"/>
</dbReference>
<feature type="domain" description="Aminotransferase class I/classII large" evidence="10">
    <location>
        <begin position="58"/>
        <end position="325"/>
    </location>
</feature>
<evidence type="ECO:0000256" key="7">
    <source>
        <dbReference type="ARBA" id="ARBA00023239"/>
    </source>
</evidence>
<dbReference type="EMBL" id="JBHMEC010000003">
    <property type="protein sequence ID" value="MFB9148629.1"/>
    <property type="molecule type" value="Genomic_DNA"/>
</dbReference>
<dbReference type="EC" id="4.1.1.81" evidence="4"/>
<evidence type="ECO:0000256" key="4">
    <source>
        <dbReference type="ARBA" id="ARBA00012285"/>
    </source>
</evidence>
<sequence>MDSALRDHGGDLDAALRRFGGDAGDWLDLSTGINPVPYPVPPLSRHAVAALPTKSDMARLRAAAAACYGTSVHVTPLAGAQGAIQAVPRLMAPGRARVLSPTYNEHAAALRGAGWTVGEEKAPDALAGADCAVVVNPNNPDGARHDPDRLAALAERVGLLVVDESFADPEPGLSLALRLHQGPQNILVLRSFGKFYGLAGLRLGFALSSRAIARTLADMAGPWPVSGPAIEAALHALPDTGWQAATIARLTRDAARLDRLARGAGWPLVGGTPLFRTYATPDAAAAQEHLARRRIWSRVFPYSPHWLRLGLAGSPQQWHRLAAALDQPPPSSQA</sequence>
<dbReference type="InterPro" id="IPR015424">
    <property type="entry name" value="PyrdxlP-dep_Trfase"/>
</dbReference>
<evidence type="ECO:0000313" key="12">
    <source>
        <dbReference type="Proteomes" id="UP001589670"/>
    </source>
</evidence>
<dbReference type="InterPro" id="IPR015421">
    <property type="entry name" value="PyrdxlP-dep_Trfase_major"/>
</dbReference>
<comment type="function">
    <text evidence="2">Decarboxylates L-threonine-O-3-phosphate to yield (R)-1-amino-2-propanol O-2-phosphate, the precursor for the linkage between the nucleotide loop and the corrin ring in cobalamin.</text>
</comment>
<keyword evidence="12" id="KW-1185">Reference proteome</keyword>
<keyword evidence="5" id="KW-0169">Cobalamin biosynthesis</keyword>
<comment type="pathway">
    <text evidence="3">Cofactor biosynthesis; adenosylcobalamin biosynthesis.</text>
</comment>
<evidence type="ECO:0000313" key="11">
    <source>
        <dbReference type="EMBL" id="MFB9148629.1"/>
    </source>
</evidence>
<evidence type="ECO:0000256" key="6">
    <source>
        <dbReference type="ARBA" id="ARBA00022898"/>
    </source>
</evidence>
<evidence type="ECO:0000256" key="1">
    <source>
        <dbReference type="ARBA" id="ARBA00001933"/>
    </source>
</evidence>
<dbReference type="Gene3D" id="3.40.640.10">
    <property type="entry name" value="Type I PLP-dependent aspartate aminotransferase-like (Major domain)"/>
    <property type="match status" value="1"/>
</dbReference>